<accession>A0A7J0E8R6</accession>
<dbReference type="PANTHER" id="PTHR32468">
    <property type="entry name" value="CATION/H + ANTIPORTER"/>
    <property type="match status" value="1"/>
</dbReference>
<gene>
    <name evidence="6" type="ORF">Acr_02g0003070</name>
</gene>
<evidence type="ECO:0000259" key="5">
    <source>
        <dbReference type="Pfam" id="PF23256"/>
    </source>
</evidence>
<dbReference type="EMBL" id="BJWL01000002">
    <property type="protein sequence ID" value="GFY82067.1"/>
    <property type="molecule type" value="Genomic_DNA"/>
</dbReference>
<keyword evidence="7" id="KW-1185">Reference proteome</keyword>
<evidence type="ECO:0000313" key="6">
    <source>
        <dbReference type="EMBL" id="GFY82067.1"/>
    </source>
</evidence>
<dbReference type="OrthoDB" id="1938353at2759"/>
<evidence type="ECO:0000256" key="4">
    <source>
        <dbReference type="ARBA" id="ARBA00023065"/>
    </source>
</evidence>
<evidence type="ECO:0000256" key="1">
    <source>
        <dbReference type="ARBA" id="ARBA00022448"/>
    </source>
</evidence>
<evidence type="ECO:0000313" key="7">
    <source>
        <dbReference type="Proteomes" id="UP000585474"/>
    </source>
</evidence>
<dbReference type="Pfam" id="PF23256">
    <property type="entry name" value="CHX17_2nd"/>
    <property type="match status" value="1"/>
</dbReference>
<dbReference type="InterPro" id="IPR050794">
    <property type="entry name" value="CPA2_transporter"/>
</dbReference>
<name>A0A7J0E8R6_9ERIC</name>
<evidence type="ECO:0000256" key="2">
    <source>
        <dbReference type="ARBA" id="ARBA00022538"/>
    </source>
</evidence>
<feature type="domain" description="Cation/H(+) antiporter central" evidence="5">
    <location>
        <begin position="34"/>
        <end position="110"/>
    </location>
</feature>
<keyword evidence="4" id="KW-0406">Ion transport</keyword>
<dbReference type="AlphaFoldDB" id="A0A7J0E8R6"/>
<dbReference type="InterPro" id="IPR057291">
    <property type="entry name" value="CHX17_2nd"/>
</dbReference>
<sequence>MLINHQLGQKASSGISSQSQQIIKLFNHMEDQHPGTITTQSFTSISLSKFMHEDICSLAFEKLASLIILPFHRKWNSQGKVVFHNGSWRTINHHVLQIAPCSIGILVDRPKIQPPPSLMAKCLQVHMSVVRFFTICDNPGKGSWEAMLDAEVLKDLRLGFLQTGNMSIREEMVDDGADLALKIHVMKEGHDLIIVGRCHGTNSGLLSGLTEWVEFLELGPVGDILADNKKYFHLI</sequence>
<dbReference type="PANTHER" id="PTHR32468:SF22">
    <property type="entry name" value="CATION_H(+) ANTIPORTER 3-LIKE"/>
    <property type="match status" value="1"/>
</dbReference>
<reference evidence="6 7" key="1">
    <citation type="submission" date="2019-07" db="EMBL/GenBank/DDBJ databases">
        <title>De Novo Assembly of kiwifruit Actinidia rufa.</title>
        <authorList>
            <person name="Sugita-Konishi S."/>
            <person name="Sato K."/>
            <person name="Mori E."/>
            <person name="Abe Y."/>
            <person name="Kisaki G."/>
            <person name="Hamano K."/>
            <person name="Suezawa K."/>
            <person name="Otani M."/>
            <person name="Fukuda T."/>
            <person name="Manabe T."/>
            <person name="Gomi K."/>
            <person name="Tabuchi M."/>
            <person name="Akimitsu K."/>
            <person name="Kataoka I."/>
        </authorList>
    </citation>
    <scope>NUCLEOTIDE SEQUENCE [LARGE SCALE GENOMIC DNA]</scope>
    <source>
        <strain evidence="7">cv. Fuchu</strain>
    </source>
</reference>
<keyword evidence="3" id="KW-0630">Potassium</keyword>
<dbReference type="GO" id="GO:0006885">
    <property type="term" value="P:regulation of pH"/>
    <property type="evidence" value="ECO:0007669"/>
    <property type="project" value="TreeGrafter"/>
</dbReference>
<evidence type="ECO:0000256" key="3">
    <source>
        <dbReference type="ARBA" id="ARBA00022958"/>
    </source>
</evidence>
<protein>
    <recommendedName>
        <fullName evidence="5">Cation/H(+) antiporter central domain-containing protein</fullName>
    </recommendedName>
</protein>
<keyword evidence="2" id="KW-0633">Potassium transport</keyword>
<comment type="caution">
    <text evidence="6">The sequence shown here is derived from an EMBL/GenBank/DDBJ whole genome shotgun (WGS) entry which is preliminary data.</text>
</comment>
<organism evidence="6 7">
    <name type="scientific">Actinidia rufa</name>
    <dbReference type="NCBI Taxonomy" id="165716"/>
    <lineage>
        <taxon>Eukaryota</taxon>
        <taxon>Viridiplantae</taxon>
        <taxon>Streptophyta</taxon>
        <taxon>Embryophyta</taxon>
        <taxon>Tracheophyta</taxon>
        <taxon>Spermatophyta</taxon>
        <taxon>Magnoliopsida</taxon>
        <taxon>eudicotyledons</taxon>
        <taxon>Gunneridae</taxon>
        <taxon>Pentapetalae</taxon>
        <taxon>asterids</taxon>
        <taxon>Ericales</taxon>
        <taxon>Actinidiaceae</taxon>
        <taxon>Actinidia</taxon>
    </lineage>
</organism>
<proteinExistence type="predicted"/>
<dbReference type="GO" id="GO:0006813">
    <property type="term" value="P:potassium ion transport"/>
    <property type="evidence" value="ECO:0007669"/>
    <property type="project" value="UniProtKB-KW"/>
</dbReference>
<dbReference type="GO" id="GO:0098662">
    <property type="term" value="P:inorganic cation transmembrane transport"/>
    <property type="evidence" value="ECO:0007669"/>
    <property type="project" value="TreeGrafter"/>
</dbReference>
<dbReference type="GO" id="GO:0012505">
    <property type="term" value="C:endomembrane system"/>
    <property type="evidence" value="ECO:0007669"/>
    <property type="project" value="TreeGrafter"/>
</dbReference>
<dbReference type="Proteomes" id="UP000585474">
    <property type="component" value="Unassembled WGS sequence"/>
</dbReference>
<keyword evidence="1" id="KW-0813">Transport</keyword>